<feature type="region of interest" description="Disordered" evidence="1">
    <location>
        <begin position="539"/>
        <end position="576"/>
    </location>
</feature>
<feature type="region of interest" description="Disordered" evidence="1">
    <location>
        <begin position="475"/>
        <end position="499"/>
    </location>
</feature>
<protein>
    <recommendedName>
        <fullName evidence="4">Phospholipase D-like domain-containing protein</fullName>
    </recommendedName>
</protein>
<name>A0A3M6QU90_9BURK</name>
<evidence type="ECO:0000256" key="1">
    <source>
        <dbReference type="SAM" id="MobiDB-lite"/>
    </source>
</evidence>
<reference evidence="2 3" key="1">
    <citation type="submission" date="2018-10" db="EMBL/GenBank/DDBJ databases">
        <title>Draft genome of Cortibacter populi DSM10536.</title>
        <authorList>
            <person name="Bernier A.-M."/>
            <person name="Bernard K."/>
        </authorList>
    </citation>
    <scope>NUCLEOTIDE SEQUENCE [LARGE SCALE GENOMIC DNA]</scope>
    <source>
        <strain evidence="2 3">DSM 105136</strain>
    </source>
</reference>
<evidence type="ECO:0000313" key="3">
    <source>
        <dbReference type="Proteomes" id="UP000278006"/>
    </source>
</evidence>
<dbReference type="AlphaFoldDB" id="A0A3M6QU90"/>
<accession>A0A3M6QU90</accession>
<dbReference type="Gene3D" id="3.30.870.10">
    <property type="entry name" value="Endonuclease Chain A"/>
    <property type="match status" value="2"/>
</dbReference>
<organism evidence="2 3">
    <name type="scientific">Corticibacter populi</name>
    <dbReference type="NCBI Taxonomy" id="1550736"/>
    <lineage>
        <taxon>Bacteria</taxon>
        <taxon>Pseudomonadati</taxon>
        <taxon>Pseudomonadota</taxon>
        <taxon>Betaproteobacteria</taxon>
        <taxon>Burkholderiales</taxon>
        <taxon>Comamonadaceae</taxon>
        <taxon>Corticibacter</taxon>
    </lineage>
</organism>
<keyword evidence="3" id="KW-1185">Reference proteome</keyword>
<dbReference type="Proteomes" id="UP000278006">
    <property type="component" value="Unassembled WGS sequence"/>
</dbReference>
<dbReference type="RefSeq" id="WP_122228189.1">
    <property type="nucleotide sequence ID" value="NZ_RDQO01000002.1"/>
</dbReference>
<proteinExistence type="predicted"/>
<dbReference type="EMBL" id="RDQO01000002">
    <property type="protein sequence ID" value="RMX06597.1"/>
    <property type="molecule type" value="Genomic_DNA"/>
</dbReference>
<sequence length="868" mass="94311">MNPRLFCRERAYHKALLLTYSFDPIFFEQVVLPDLWAGRSSDILVLGDRGEIDNSVQSAVGQLWCLGKQYLLAGADVAGAFHPKVFVRLGPKDGIVMVGSGNVTSSGWGGNQELGAAWMVGPSHIDKGGWLHPFLDDVLTWGQGDLERDAVRRFKDVPWLSLTPADDSGTIPILRSRGTRSLATELARRWSGRRFDEVKILTGSTDESGAFLRWAHATFGVTRATIALTPTSASFVTERLTDLPLELHVIAAPSDRPLHAKFYWFEGADGPAAVMGSANCSAAAWLLAPESAGNVESIVVYDQPDAQDFESVLGLFAVPGQAPHEILVPRPVRDQAPAAHQPSFGLRSLQWDKASRCMVAEVVPAPDPGAQVDLRLGERVLPMGRLHGPRALWMCEITEGLDAATLFASVIVTMGSDSWSTTCRWVDDLAALEHASHAARLLEPFKALDRSTSSAEQRQMLDELQEVAQTLFNDPASFRDPGFGGVDRKKNDAPAEPVNPDDLIVHLDESREGLSHLASAQPGSLSLTGILRLLFEAETEEGRTPAAAGDEDIDEGQMPDTPPPPKSTDQKDQASAVTDGAVIEARFRERLATQINTFLTEMAATAFAGRCTATQMVQAVSFPLAVALRGRRKGWVPEELAERWALEVFSILFRGQGPGSVGLLRAVEARYVQNGQRDTFDDVVGDGTLWLVLVATLGGTSWHGVGTDIDIDIDKAVALREVFAAPQLLASATSGRITGLLGKIRIEDAKAYVADVAPAVNRLLGEIENTLRPVWESEMRDQGARAITHKQGDLLWRDKVGWAVCLEETKHRAGQSIKVRFKGVEKAVMAGFYVNVSEVCSRHAVLTQLLVELKRTVTAAATAGKWQQ</sequence>
<evidence type="ECO:0008006" key="4">
    <source>
        <dbReference type="Google" id="ProtNLM"/>
    </source>
</evidence>
<dbReference type="OrthoDB" id="8911725at2"/>
<dbReference type="CDD" id="cd09117">
    <property type="entry name" value="PLDc_Bfil_DEXD_like"/>
    <property type="match status" value="1"/>
</dbReference>
<gene>
    <name evidence="2" type="ORF">D8I35_08765</name>
</gene>
<evidence type="ECO:0000313" key="2">
    <source>
        <dbReference type="EMBL" id="RMX06597.1"/>
    </source>
</evidence>
<comment type="caution">
    <text evidence="2">The sequence shown here is derived from an EMBL/GenBank/DDBJ whole genome shotgun (WGS) entry which is preliminary data.</text>
</comment>